<name>A0ABS2CJ51_9MICO</name>
<organism evidence="1 2">
    <name type="scientific">Phycicoccus sonneratiae</name>
    <dbReference type="NCBI Taxonomy" id="2807628"/>
    <lineage>
        <taxon>Bacteria</taxon>
        <taxon>Bacillati</taxon>
        <taxon>Actinomycetota</taxon>
        <taxon>Actinomycetes</taxon>
        <taxon>Micrococcales</taxon>
        <taxon>Intrasporangiaceae</taxon>
        <taxon>Phycicoccus</taxon>
    </lineage>
</organism>
<gene>
    <name evidence="1" type="ORF">JQN70_05870</name>
</gene>
<protein>
    <recommendedName>
        <fullName evidence="3">WXG100 family type VII secretion target</fullName>
    </recommendedName>
</protein>
<accession>A0ABS2CJ51</accession>
<dbReference type="RefSeq" id="WP_204130396.1">
    <property type="nucleotide sequence ID" value="NZ_JAFDVD010000007.1"/>
</dbReference>
<dbReference type="Proteomes" id="UP001430172">
    <property type="component" value="Unassembled WGS sequence"/>
</dbReference>
<sequence length="89" mass="8950">MAEVDDLERLAARVRAGAELVGVRRAGLLGTVVPGWVGGAAEGFQEAVAHRVASLAALEDELGWLAEAVDGLAAAVRSEAADGGLGRAS</sequence>
<dbReference type="EMBL" id="JAFDVD010000007">
    <property type="protein sequence ID" value="MBM6399904.1"/>
    <property type="molecule type" value="Genomic_DNA"/>
</dbReference>
<keyword evidence="2" id="KW-1185">Reference proteome</keyword>
<evidence type="ECO:0008006" key="3">
    <source>
        <dbReference type="Google" id="ProtNLM"/>
    </source>
</evidence>
<proteinExistence type="predicted"/>
<reference evidence="1" key="1">
    <citation type="submission" date="2021-02" db="EMBL/GenBank/DDBJ databases">
        <title>Phycicoccus sp. MQZ13P-5T, whole genome shotgun sequence.</title>
        <authorList>
            <person name="Tuo L."/>
        </authorList>
    </citation>
    <scope>NUCLEOTIDE SEQUENCE</scope>
    <source>
        <strain evidence="1">MQZ13P-5</strain>
    </source>
</reference>
<evidence type="ECO:0000313" key="1">
    <source>
        <dbReference type="EMBL" id="MBM6399904.1"/>
    </source>
</evidence>
<comment type="caution">
    <text evidence="1">The sequence shown here is derived from an EMBL/GenBank/DDBJ whole genome shotgun (WGS) entry which is preliminary data.</text>
</comment>
<evidence type="ECO:0000313" key="2">
    <source>
        <dbReference type="Proteomes" id="UP001430172"/>
    </source>
</evidence>